<proteinExistence type="inferred from homology"/>
<evidence type="ECO:0000313" key="11">
    <source>
        <dbReference type="EMBL" id="CAL2108042.1"/>
    </source>
</evidence>
<accession>A0ABP1FHL6</accession>
<sequence length="798" mass="89897">MKKLIVVLLLLSITVVAQKIEVKGQIKDHQNLEVPFASIVFKSVTNSSKIYGTIGEENGSFTIEVPRDAYILEISVVGIEPKFIKADFTNEESALDMGVIKVITEVSLDEVVIKGNKTAYKVGLDKKTYNVAQDIVAKGGTLTDVMQNLPSVQVESDGNVSIRGDQNVRILIDGKPSGLASSAELFATIPSSSIEKVEVITNPSSKYAAQGTAGIINVVLKKGQKKRLNSSIEVFTGYRLTAGVNANIAQSGETGSWYANAGIGYSEPKAVNDIYLQNLNATSETSSQKSDRIRNQYYYLINIGGTKDFNQNSLSGSLTYRGAQSDNFNTIFYKDLDKGVLVNSSNRDEKEEETNNFINGNLSFEHKFKKEGHRLNINVSGEYTKGNDAAVISTLKSFPVVQNLNKDVTTNQEELDRYVLSADYVLPMKNNYTLELGYRSDLSSIQNSFSVKRQLNGVSFIIPRFTDHTIYKEKVHAFYGQLSKEFKKLSVKFGLRTEVSAINISSETNNFNNSKNYTNWFPSTFVNYTFNERNKLQFSASRRINRPGSWMIVPFSTFTDERNIFVGNSDINPSYIVATELSYTTKVSNKLSFYPTLYYRKTTDEMEFFVEKQQITIGNEMKDVFTSTIANIGNYTAYGTELGVSYKPFNWYTMYGEIVLNGFKQRGSYKGASFNGDGLMISGRYNLTFTFFKSMKFQIQNFYRGPIETGQYRRKGFYGMNIGISNNLFNGNGSVTFNVRDVFNSNKRIVTTFGKDFTRDLELQYRVRQISLSLTYRFNQKKHKGKQGNQYDDFDIVN</sequence>
<dbReference type="Proteomes" id="UP001497602">
    <property type="component" value="Unassembled WGS sequence"/>
</dbReference>
<evidence type="ECO:0000256" key="4">
    <source>
        <dbReference type="ARBA" id="ARBA00022692"/>
    </source>
</evidence>
<dbReference type="SUPFAM" id="SSF49464">
    <property type="entry name" value="Carboxypeptidase regulatory domain-like"/>
    <property type="match status" value="1"/>
</dbReference>
<keyword evidence="12" id="KW-1185">Reference proteome</keyword>
<dbReference type="PROSITE" id="PS52016">
    <property type="entry name" value="TONB_DEPENDENT_REC_3"/>
    <property type="match status" value="1"/>
</dbReference>
<evidence type="ECO:0000259" key="9">
    <source>
        <dbReference type="Pfam" id="PF07715"/>
    </source>
</evidence>
<comment type="caution">
    <text evidence="11">The sequence shown here is derived from an EMBL/GenBank/DDBJ whole genome shotgun (WGS) entry which is preliminary data.</text>
</comment>
<keyword evidence="6 7" id="KW-0998">Cell outer membrane</keyword>
<dbReference type="Pfam" id="PF13715">
    <property type="entry name" value="CarbopepD_reg_2"/>
    <property type="match status" value="1"/>
</dbReference>
<keyword evidence="11" id="KW-0675">Receptor</keyword>
<keyword evidence="8" id="KW-0732">Signal</keyword>
<evidence type="ECO:0000256" key="7">
    <source>
        <dbReference type="PROSITE-ProRule" id="PRU01360"/>
    </source>
</evidence>
<dbReference type="InterPro" id="IPR037066">
    <property type="entry name" value="Plug_dom_sf"/>
</dbReference>
<evidence type="ECO:0000256" key="6">
    <source>
        <dbReference type="ARBA" id="ARBA00023237"/>
    </source>
</evidence>
<dbReference type="PANTHER" id="PTHR40980:SF4">
    <property type="entry name" value="TONB-DEPENDENT RECEPTOR-LIKE BETA-BARREL DOMAIN-CONTAINING PROTEIN"/>
    <property type="match status" value="1"/>
</dbReference>
<keyword evidence="5 7" id="KW-0472">Membrane</keyword>
<evidence type="ECO:0000256" key="8">
    <source>
        <dbReference type="SAM" id="SignalP"/>
    </source>
</evidence>
<dbReference type="InterPro" id="IPR008969">
    <property type="entry name" value="CarboxyPept-like_regulatory"/>
</dbReference>
<keyword evidence="4 7" id="KW-0812">Transmembrane</keyword>
<dbReference type="Pfam" id="PF14905">
    <property type="entry name" value="OMP_b-brl_3"/>
    <property type="match status" value="1"/>
</dbReference>
<dbReference type="RefSeq" id="WP_348739621.1">
    <property type="nucleotide sequence ID" value="NZ_CAXJRC010000043.1"/>
</dbReference>
<dbReference type="Pfam" id="PF07715">
    <property type="entry name" value="Plug"/>
    <property type="match status" value="1"/>
</dbReference>
<dbReference type="Gene3D" id="2.40.170.20">
    <property type="entry name" value="TonB-dependent receptor, beta-barrel domain"/>
    <property type="match status" value="1"/>
</dbReference>
<keyword evidence="2 7" id="KW-0813">Transport</keyword>
<evidence type="ECO:0000256" key="3">
    <source>
        <dbReference type="ARBA" id="ARBA00022452"/>
    </source>
</evidence>
<feature type="domain" description="Outer membrane protein beta-barrel" evidence="10">
    <location>
        <begin position="366"/>
        <end position="776"/>
    </location>
</feature>
<name>A0ABP1FHL6_9FLAO</name>
<dbReference type="InterPro" id="IPR041700">
    <property type="entry name" value="OMP_b-brl_3"/>
</dbReference>
<evidence type="ECO:0000256" key="2">
    <source>
        <dbReference type="ARBA" id="ARBA00022448"/>
    </source>
</evidence>
<reference evidence="11 12" key="1">
    <citation type="submission" date="2024-05" db="EMBL/GenBank/DDBJ databases">
        <authorList>
            <person name="Duchaud E."/>
        </authorList>
    </citation>
    <scope>NUCLEOTIDE SEQUENCE [LARGE SCALE GENOMIC DNA]</scope>
    <source>
        <strain evidence="11">Ena-SAMPLE-TAB-13-05-2024-13:56:06:370-140305</strain>
    </source>
</reference>
<dbReference type="Gene3D" id="2.170.130.10">
    <property type="entry name" value="TonB-dependent receptor, plug domain"/>
    <property type="match status" value="1"/>
</dbReference>
<evidence type="ECO:0000313" key="12">
    <source>
        <dbReference type="Proteomes" id="UP001497602"/>
    </source>
</evidence>
<keyword evidence="3 7" id="KW-1134">Transmembrane beta strand</keyword>
<dbReference type="SUPFAM" id="SSF56935">
    <property type="entry name" value="Porins"/>
    <property type="match status" value="1"/>
</dbReference>
<feature type="chain" id="PRO_5046256936" evidence="8">
    <location>
        <begin position="20"/>
        <end position="798"/>
    </location>
</feature>
<comment type="similarity">
    <text evidence="7">Belongs to the TonB-dependent receptor family.</text>
</comment>
<dbReference type="PANTHER" id="PTHR40980">
    <property type="entry name" value="PLUG DOMAIN-CONTAINING PROTEIN"/>
    <property type="match status" value="1"/>
</dbReference>
<organism evidence="11 12">
    <name type="scientific">Tenacibaculum vairaonense</name>
    <dbReference type="NCBI Taxonomy" id="3137860"/>
    <lineage>
        <taxon>Bacteria</taxon>
        <taxon>Pseudomonadati</taxon>
        <taxon>Bacteroidota</taxon>
        <taxon>Flavobacteriia</taxon>
        <taxon>Flavobacteriales</taxon>
        <taxon>Flavobacteriaceae</taxon>
        <taxon>Tenacibaculum</taxon>
    </lineage>
</organism>
<feature type="domain" description="TonB-dependent receptor plug" evidence="9">
    <location>
        <begin position="138"/>
        <end position="215"/>
    </location>
</feature>
<evidence type="ECO:0000259" key="10">
    <source>
        <dbReference type="Pfam" id="PF14905"/>
    </source>
</evidence>
<dbReference type="InterPro" id="IPR039426">
    <property type="entry name" value="TonB-dep_rcpt-like"/>
</dbReference>
<evidence type="ECO:0000256" key="5">
    <source>
        <dbReference type="ARBA" id="ARBA00023136"/>
    </source>
</evidence>
<dbReference type="InterPro" id="IPR036942">
    <property type="entry name" value="Beta-barrel_TonB_sf"/>
</dbReference>
<dbReference type="EMBL" id="CAXJRC010000043">
    <property type="protein sequence ID" value="CAL2108042.1"/>
    <property type="molecule type" value="Genomic_DNA"/>
</dbReference>
<dbReference type="InterPro" id="IPR012910">
    <property type="entry name" value="Plug_dom"/>
</dbReference>
<protein>
    <submittedName>
        <fullName evidence="11">TonB-dependent receptor SusC</fullName>
    </submittedName>
</protein>
<evidence type="ECO:0000256" key="1">
    <source>
        <dbReference type="ARBA" id="ARBA00004571"/>
    </source>
</evidence>
<feature type="signal peptide" evidence="8">
    <location>
        <begin position="1"/>
        <end position="19"/>
    </location>
</feature>
<gene>
    <name evidence="11" type="primary">susC</name>
    <name evidence="11" type="ORF">T190115A13A_60037</name>
</gene>
<comment type="subcellular location">
    <subcellularLocation>
        <location evidence="1 7">Cell outer membrane</location>
        <topology evidence="1 7">Multi-pass membrane protein</topology>
    </subcellularLocation>
</comment>